<accession>A0A481WWI2</accession>
<name>A0A481WWI2_ACIBA</name>
<evidence type="ECO:0000313" key="2">
    <source>
        <dbReference type="EMBL" id="QBK17819.1"/>
    </source>
</evidence>
<protein>
    <submittedName>
        <fullName evidence="2">Gtr189</fullName>
    </submittedName>
</protein>
<dbReference type="AlphaFoldDB" id="A0A481WWI2"/>
<dbReference type="CDD" id="cd00761">
    <property type="entry name" value="Glyco_tranf_GTA_type"/>
    <property type="match status" value="1"/>
</dbReference>
<dbReference type="GO" id="GO:0016758">
    <property type="term" value="F:hexosyltransferase activity"/>
    <property type="evidence" value="ECO:0007669"/>
    <property type="project" value="UniProtKB-ARBA"/>
</dbReference>
<evidence type="ECO:0000259" key="1">
    <source>
        <dbReference type="Pfam" id="PF00535"/>
    </source>
</evidence>
<feature type="domain" description="Glycosyltransferase 2-like" evidence="1">
    <location>
        <begin position="6"/>
        <end position="113"/>
    </location>
</feature>
<dbReference type="InterPro" id="IPR001173">
    <property type="entry name" value="Glyco_trans_2-like"/>
</dbReference>
<dbReference type="Gene3D" id="3.90.550.10">
    <property type="entry name" value="Spore Coat Polysaccharide Biosynthesis Protein SpsA, Chain A"/>
    <property type="match status" value="1"/>
</dbReference>
<dbReference type="RefSeq" id="WP_050675639.1">
    <property type="nucleotide sequence ID" value="NZ_CM125920.1"/>
</dbReference>
<dbReference type="Pfam" id="PF00535">
    <property type="entry name" value="Glycos_transf_2"/>
    <property type="match status" value="1"/>
</dbReference>
<reference evidence="2" key="1">
    <citation type="journal article" date="2019" name="Microb. Genom.">
        <title>Genomic epidemiology of severe community-onset Acinetobacter baumannii infection.</title>
        <authorList>
            <person name="Meumann E.M."/>
            <person name="Anstey N.M."/>
            <person name="Currie B.J."/>
            <person name="Piera K.A."/>
            <person name="Kenyon J.J."/>
            <person name="Hall R.M."/>
            <person name="Davis J.S."/>
            <person name="Sarovich D.S."/>
        </authorList>
    </citation>
    <scope>NUCLEOTIDE SEQUENCE</scope>
    <source>
        <strain evidence="2">MSHR_89</strain>
    </source>
</reference>
<dbReference type="SUPFAM" id="SSF53448">
    <property type="entry name" value="Nucleotide-diphospho-sugar transferases"/>
    <property type="match status" value="1"/>
</dbReference>
<dbReference type="InterPro" id="IPR029044">
    <property type="entry name" value="Nucleotide-diphossugar_trans"/>
</dbReference>
<dbReference type="PANTHER" id="PTHR22916:SF3">
    <property type="entry name" value="UDP-GLCNAC:BETAGAL BETA-1,3-N-ACETYLGLUCOSAMINYLTRANSFERASE-LIKE PROTEIN 1"/>
    <property type="match status" value="1"/>
</dbReference>
<dbReference type="PANTHER" id="PTHR22916">
    <property type="entry name" value="GLYCOSYLTRANSFERASE"/>
    <property type="match status" value="1"/>
</dbReference>
<proteinExistence type="predicted"/>
<sequence>MSPLISIVIPTYGRPKYLERAIRSAIEAYGDSCEVLVVPNGNDLGWKDIAEHYKNDPRIKFIYSPIANGNAARNLGLHISKGKYIRFLDDDDYFYPESADEQLKLMILAQAEVCSGKLSIKDDLGKDHGYCSFPEENDFIIACSKISGITLPTANIYLKKILENISWDEDVKRAQDYIFLLDLVRQEKDFKWLKYPRVVGVWYQHAGERVSASVTKKKSYMPWVFDRLFQGILFFGDKQQYKRQQAFYEAFWVFIRANYYDFPDECQSFIEKGHNLDLNYDNKMGLWPRKIFGNRVVGSIINKYPLAFLRGFCLMKGVLNPFLKISRKNVYVRKV</sequence>
<gene>
    <name evidence="2" type="primary">gtr189</name>
</gene>
<dbReference type="EMBL" id="MK388214">
    <property type="protein sequence ID" value="QBK17819.1"/>
    <property type="molecule type" value="Genomic_DNA"/>
</dbReference>
<organism evidence="2">
    <name type="scientific">Acinetobacter baumannii</name>
    <dbReference type="NCBI Taxonomy" id="470"/>
    <lineage>
        <taxon>Bacteria</taxon>
        <taxon>Pseudomonadati</taxon>
        <taxon>Pseudomonadota</taxon>
        <taxon>Gammaproteobacteria</taxon>
        <taxon>Moraxellales</taxon>
        <taxon>Moraxellaceae</taxon>
        <taxon>Acinetobacter</taxon>
        <taxon>Acinetobacter calcoaceticus/baumannii complex</taxon>
    </lineage>
</organism>